<reference evidence="3 4" key="1">
    <citation type="journal article" date="2023" name="Microbiol. Spectr.">
        <title>Symbiosis of Carpenter Bees with Uncharacterized Lactic Acid Bacteria Showing NAD Auxotrophy.</title>
        <authorList>
            <person name="Kawasaki S."/>
            <person name="Ozawa K."/>
            <person name="Mori T."/>
            <person name="Yamamoto A."/>
            <person name="Ito M."/>
            <person name="Ohkuma M."/>
            <person name="Sakamoto M."/>
            <person name="Matsutani M."/>
        </authorList>
    </citation>
    <scope>NUCLEOTIDE SEQUENCE [LARGE SCALE GENOMIC DNA]</scope>
    <source>
        <strain evidence="3 4">Kim32-2</strain>
    </source>
</reference>
<sequence length="86" mass="9858">MFGNILKLGIVQAFMEGQELVVLDELTKGLDTASLDQLKLLLQDLRIKRHTVLVTAYDERFIGELADEVYRLDRGRIVDSWSHRAT</sequence>
<evidence type="ECO:0000313" key="3">
    <source>
        <dbReference type="EMBL" id="BDR60854.1"/>
    </source>
</evidence>
<dbReference type="InterPro" id="IPR027417">
    <property type="entry name" value="P-loop_NTPase"/>
</dbReference>
<accession>A0ABM8BIA8</accession>
<dbReference type="PANTHER" id="PTHR43158:SF2">
    <property type="entry name" value="SKFA PEPTIDE EXPORT ATP-BINDING PROTEIN SKFE"/>
    <property type="match status" value="1"/>
</dbReference>
<keyword evidence="2" id="KW-0067">ATP-binding</keyword>
<name>A0ABM8BIA8_9LACO</name>
<evidence type="ECO:0000313" key="4">
    <source>
        <dbReference type="Proteomes" id="UP001321741"/>
    </source>
</evidence>
<dbReference type="PANTHER" id="PTHR43158">
    <property type="entry name" value="SKFA PEPTIDE EXPORT ATP-BINDING PROTEIN SKFE"/>
    <property type="match status" value="1"/>
</dbReference>
<keyword evidence="1" id="KW-0547">Nucleotide-binding</keyword>
<dbReference type="Gene3D" id="3.40.50.300">
    <property type="entry name" value="P-loop containing nucleotide triphosphate hydrolases"/>
    <property type="match status" value="1"/>
</dbReference>
<dbReference type="SUPFAM" id="SSF52540">
    <property type="entry name" value="P-loop containing nucleoside triphosphate hydrolases"/>
    <property type="match status" value="1"/>
</dbReference>
<keyword evidence="4" id="KW-1185">Reference proteome</keyword>
<dbReference type="Proteomes" id="UP001321741">
    <property type="component" value="Chromosome"/>
</dbReference>
<gene>
    <name evidence="3" type="ORF">KIM322_11150</name>
</gene>
<evidence type="ECO:0000256" key="1">
    <source>
        <dbReference type="ARBA" id="ARBA00022741"/>
    </source>
</evidence>
<organism evidence="3 4">
    <name type="scientific">Lactobacillus xylocopicola</name>
    <dbReference type="NCBI Taxonomy" id="2976676"/>
    <lineage>
        <taxon>Bacteria</taxon>
        <taxon>Bacillati</taxon>
        <taxon>Bacillota</taxon>
        <taxon>Bacilli</taxon>
        <taxon>Lactobacillales</taxon>
        <taxon>Lactobacillaceae</taxon>
        <taxon>Lactobacillus</taxon>
    </lineage>
</organism>
<proteinExistence type="predicted"/>
<evidence type="ECO:0000256" key="2">
    <source>
        <dbReference type="ARBA" id="ARBA00022840"/>
    </source>
</evidence>
<dbReference type="RefSeq" id="WP_317637097.1">
    <property type="nucleotide sequence ID" value="NZ_AP026803.1"/>
</dbReference>
<dbReference type="EMBL" id="AP026803">
    <property type="protein sequence ID" value="BDR60854.1"/>
    <property type="molecule type" value="Genomic_DNA"/>
</dbReference>
<protein>
    <submittedName>
        <fullName evidence="3">Uncharacterized protein</fullName>
    </submittedName>
</protein>